<reference evidence="1 2" key="1">
    <citation type="submission" date="2018-08" db="EMBL/GenBank/DDBJ databases">
        <title>Neisseria animalis ATCC 49930 complete genome.</title>
        <authorList>
            <person name="Veseli I.A."/>
            <person name="Mascarenhas dos Santos A.C."/>
            <person name="Buttler R."/>
            <person name="Pombert J.-F."/>
        </authorList>
    </citation>
    <scope>NUCLEOTIDE SEQUENCE [LARGE SCALE GENOMIC DNA]</scope>
    <source>
        <strain evidence="1 2">ATCC 49930</strain>
    </source>
</reference>
<protein>
    <submittedName>
        <fullName evidence="1">Uncharacterized protein</fullName>
    </submittedName>
</protein>
<dbReference type="AlphaFoldDB" id="A0A5P3MSU1"/>
<proteinExistence type="predicted"/>
<dbReference type="Proteomes" id="UP000325536">
    <property type="component" value="Chromosome"/>
</dbReference>
<evidence type="ECO:0000313" key="1">
    <source>
        <dbReference type="EMBL" id="QEY24155.1"/>
    </source>
</evidence>
<name>A0A5P3MSU1_NEIAN</name>
<sequence>MKSPTLLFSAPDIAGLHLLIEHNLRHHGFNVINLAEYRLNTGYPSPAKHFYAKWRKVVHRDKATAKRLKGQVLQQKIAAQIQKAGGLDYALFISAEQYSSDLIRFIRQNSRHGAVNYQFDGLHRFPNIFPLMGEFDRFYVFDAQDRKQYPNVLPTTNFYFDYNLNRQPAVTTDCYFIGIHDPSRAAMINALADYLTQQGLRTDIYIIWKKKERQARAVYSNPRIRLMKQPISFVENLKKARQSAILLDFVSDAHQGLSYRAFEALGYRKKLITTNAEIKKYDFYHPNNIFVWDGENFNGLAEFTASPLHELPPEIYEKYSFGNWIKYILDIEPHQKITLPET</sequence>
<accession>A0A5P3MSU1</accession>
<keyword evidence="2" id="KW-1185">Reference proteome</keyword>
<dbReference type="RefSeq" id="WP_123795685.1">
    <property type="nucleotide sequence ID" value="NZ_CP031699.1"/>
</dbReference>
<dbReference type="KEGG" id="naq:D0T90_06350"/>
<dbReference type="OrthoDB" id="3251881at2"/>
<gene>
    <name evidence="1" type="ORF">D0T90_06350</name>
</gene>
<organism evidence="1 2">
    <name type="scientific">Neisseria animalis</name>
    <dbReference type="NCBI Taxonomy" id="492"/>
    <lineage>
        <taxon>Bacteria</taxon>
        <taxon>Pseudomonadati</taxon>
        <taxon>Pseudomonadota</taxon>
        <taxon>Betaproteobacteria</taxon>
        <taxon>Neisseriales</taxon>
        <taxon>Neisseriaceae</taxon>
        <taxon>Neisseria</taxon>
    </lineage>
</organism>
<dbReference type="EMBL" id="CP031699">
    <property type="protein sequence ID" value="QEY24155.1"/>
    <property type="molecule type" value="Genomic_DNA"/>
</dbReference>
<evidence type="ECO:0000313" key="2">
    <source>
        <dbReference type="Proteomes" id="UP000325536"/>
    </source>
</evidence>